<feature type="repeat" description="PPR" evidence="3">
    <location>
        <begin position="402"/>
        <end position="436"/>
    </location>
</feature>
<evidence type="ECO:0008006" key="7">
    <source>
        <dbReference type="Google" id="ProtNLM"/>
    </source>
</evidence>
<reference evidence="5 6" key="1">
    <citation type="submission" date="2021-03" db="EMBL/GenBank/DDBJ databases">
        <authorList>
            <person name="King G.J."/>
            <person name="Bancroft I."/>
            <person name="Baten A."/>
            <person name="Bloomfield J."/>
            <person name="Borpatragohain P."/>
            <person name="He Z."/>
            <person name="Irish N."/>
            <person name="Irwin J."/>
            <person name="Liu K."/>
            <person name="Mauleon R.P."/>
            <person name="Moore J."/>
            <person name="Morris R."/>
            <person name="Ostergaard L."/>
            <person name="Wang B."/>
            <person name="Wells R."/>
        </authorList>
    </citation>
    <scope>NUCLEOTIDE SEQUENCE [LARGE SCALE GENOMIC DNA]</scope>
    <source>
        <strain evidence="5">R-o-18</strain>
        <tissue evidence="5">Leaf</tissue>
    </source>
</reference>
<dbReference type="Pfam" id="PF01535">
    <property type="entry name" value="PPR"/>
    <property type="match status" value="5"/>
</dbReference>
<protein>
    <recommendedName>
        <fullName evidence="7">Pentacotripeptide-repeat region of PRORP domain-containing protein</fullName>
    </recommendedName>
</protein>
<dbReference type="EMBL" id="JADBGQ010000009">
    <property type="protein sequence ID" value="KAG5379276.1"/>
    <property type="molecule type" value="Genomic_DNA"/>
</dbReference>
<feature type="repeat" description="PPR" evidence="3">
    <location>
        <begin position="507"/>
        <end position="537"/>
    </location>
</feature>
<keyword evidence="2" id="KW-0677">Repeat</keyword>
<dbReference type="Pfam" id="PF12854">
    <property type="entry name" value="PPR_1"/>
    <property type="match status" value="1"/>
</dbReference>
<feature type="repeat" description="PPR" evidence="3">
    <location>
        <begin position="326"/>
        <end position="360"/>
    </location>
</feature>
<evidence type="ECO:0000313" key="5">
    <source>
        <dbReference type="EMBL" id="KAG5379276.1"/>
    </source>
</evidence>
<keyword evidence="6" id="KW-1185">Reference proteome</keyword>
<dbReference type="InterPro" id="IPR011990">
    <property type="entry name" value="TPR-like_helical_dom_sf"/>
</dbReference>
<organism evidence="5 6">
    <name type="scientific">Brassica rapa subsp. trilocularis</name>
    <dbReference type="NCBI Taxonomy" id="1813537"/>
    <lineage>
        <taxon>Eukaryota</taxon>
        <taxon>Viridiplantae</taxon>
        <taxon>Streptophyta</taxon>
        <taxon>Embryophyta</taxon>
        <taxon>Tracheophyta</taxon>
        <taxon>Spermatophyta</taxon>
        <taxon>Magnoliopsida</taxon>
        <taxon>eudicotyledons</taxon>
        <taxon>Gunneridae</taxon>
        <taxon>Pentapetalae</taxon>
        <taxon>rosids</taxon>
        <taxon>malvids</taxon>
        <taxon>Brassicales</taxon>
        <taxon>Brassicaceae</taxon>
        <taxon>Brassiceae</taxon>
        <taxon>Brassica</taxon>
    </lineage>
</organism>
<comment type="similarity">
    <text evidence="1">Belongs to the PPR family. P subfamily.</text>
</comment>
<feature type="repeat" description="PPR" evidence="3">
    <location>
        <begin position="291"/>
        <end position="325"/>
    </location>
</feature>
<feature type="repeat" description="PPR" evidence="3">
    <location>
        <begin position="472"/>
        <end position="506"/>
    </location>
</feature>
<evidence type="ECO:0000256" key="4">
    <source>
        <dbReference type="SAM" id="MobiDB-lite"/>
    </source>
</evidence>
<feature type="region of interest" description="Disordered" evidence="4">
    <location>
        <begin position="27"/>
        <end position="47"/>
    </location>
</feature>
<feature type="repeat" description="PPR" evidence="3">
    <location>
        <begin position="437"/>
        <end position="471"/>
    </location>
</feature>
<comment type="caution">
    <text evidence="5">The sequence shown here is derived from an EMBL/GenBank/DDBJ whole genome shotgun (WGS) entry which is preliminary data.</text>
</comment>
<name>A0ABQ7KYC4_BRACM</name>
<evidence type="ECO:0000313" key="6">
    <source>
        <dbReference type="Proteomes" id="UP000823674"/>
    </source>
</evidence>
<proteinExistence type="inferred from homology"/>
<dbReference type="Pfam" id="PF13041">
    <property type="entry name" value="PPR_2"/>
    <property type="match status" value="4"/>
</dbReference>
<dbReference type="Gene3D" id="1.25.40.10">
    <property type="entry name" value="Tetratricopeptide repeat domain"/>
    <property type="match status" value="5"/>
</dbReference>
<dbReference type="NCBIfam" id="TIGR00756">
    <property type="entry name" value="PPR"/>
    <property type="match status" value="7"/>
</dbReference>
<evidence type="ECO:0000256" key="1">
    <source>
        <dbReference type="ARBA" id="ARBA00007626"/>
    </source>
</evidence>
<sequence length="867" mass="97635">MRFSPIPPLLSQLRLARRAASASASSASSRFSSTVSPPYPNLSDSEHHVNNNHHLSFDFNLSKINQTGLLRVLHSAKDDPNLALSFLRHLKQNAVPLTVNAYAALVRILSRWRLDRKLDSVLVEVITNEEERGFSVMELMEAIGEQEEDSNFLLPRVSCALVKSYVGLGLFDEAIDVLYQSKRLGCVPGIKSCNFLMNRLVEFGRTDMVVALFRQLNQLGLSANDYTYAIAVKALCRKRDLDGAARLLEETSSMFAYTTFIEGLCLNDKTEMAFAFIEDLIDAKALNGDALAFAFGMLVRGFCNEMNAEAAEEVIFRMEEFGIGPDVYACSEVIDRYCKSLELDKALRIVDVMLQKGLRINCVIVSSILHCYCKMGALGESSMWLEALKRFEEFRDMDVYLDEVCYNAAFEALSKLERVEEAMKLMEEMTDKGMVPDVVNYTTLIDGYCLQGRFSDALDLFDEMRANGTEPDVITYNVIAGGLARNGYSEKAVEIYKAMRIEGVEPTAVTHSVIISGLCSAGKIEEAREFFTSVEDKCPEDYASLVKGYCDSGLPRDAYRKFVELNSPLPKNVCFKLFTALCEEDKNCQGKALRVLKRMWAYGVEPARSMYGKMISKVDNVREAELVFDKMVGRGNLPDLVTYTIMIQTYCRLMELQKANDLFEAMKQRGIKPDLIIYTVLFHGYLRLDREMGCDLRGEAKQIWKELGAACIEPDVKMYTVLMNHHCKIGNVDIATDILYRMIECGLKPDNVTYNVLISACHRKGCTDALVTELSGKDITLPEHLFAVVKRAMKTRRQKSRIQNIERNQKTTPGMSTLAVWEPESEEETQKKTRIYVYVSHKAHGYAGGKSVDVDGYKCLLLHLTVS</sequence>
<feature type="repeat" description="PPR" evidence="3">
    <location>
        <begin position="715"/>
        <end position="749"/>
    </location>
</feature>
<dbReference type="PROSITE" id="PS51375">
    <property type="entry name" value="PPR"/>
    <property type="match status" value="8"/>
</dbReference>
<dbReference type="InterPro" id="IPR002885">
    <property type="entry name" value="PPR_rpt"/>
</dbReference>
<dbReference type="PANTHER" id="PTHR47447">
    <property type="entry name" value="OS03G0856100 PROTEIN"/>
    <property type="match status" value="1"/>
</dbReference>
<accession>A0ABQ7KYC4</accession>
<evidence type="ECO:0000256" key="2">
    <source>
        <dbReference type="ARBA" id="ARBA00022737"/>
    </source>
</evidence>
<dbReference type="PANTHER" id="PTHR47447:SF28">
    <property type="entry name" value="PENTACOTRIPEPTIDE-REPEAT REGION OF PRORP DOMAIN-CONTAINING PROTEIN"/>
    <property type="match status" value="1"/>
</dbReference>
<evidence type="ECO:0000256" key="3">
    <source>
        <dbReference type="PROSITE-ProRule" id="PRU00708"/>
    </source>
</evidence>
<dbReference type="Proteomes" id="UP000823674">
    <property type="component" value="Chromosome A07"/>
</dbReference>
<feature type="repeat" description="PPR" evidence="3">
    <location>
        <begin position="639"/>
        <end position="673"/>
    </location>
</feature>
<gene>
    <name evidence="5" type="primary">A07p023490.1_BraROA</name>
    <name evidence="5" type="ORF">IGI04_027118</name>
</gene>